<evidence type="ECO:0000313" key="20">
    <source>
        <dbReference type="Proteomes" id="UP000038802"/>
    </source>
</evidence>
<evidence type="ECO:0000313" key="12">
    <source>
        <dbReference type="EMBL" id="CKR88726.1"/>
    </source>
</evidence>
<reference evidence="13 24" key="1">
    <citation type="submission" date="2015-03" db="EMBL/GenBank/DDBJ databases">
        <authorList>
            <consortium name="Pathogen Informatics"/>
            <person name="Murphy D."/>
        </authorList>
    </citation>
    <scope>NUCLEOTIDE SEQUENCE [LARGE SCALE GENOMIC DNA]</scope>
    <source>
        <strain evidence="13 24">0268S</strain>
    </source>
</reference>
<evidence type="ECO:0000256" key="10">
    <source>
        <dbReference type="SAM" id="SignalP"/>
    </source>
</evidence>
<dbReference type="EMBL" id="CSAE01000075">
    <property type="protein sequence ID" value="COV27359.1"/>
    <property type="molecule type" value="Genomic_DNA"/>
</dbReference>
<accession>A0A045JBR6</accession>
<evidence type="ECO:0000313" key="13">
    <source>
        <dbReference type="EMBL" id="CLX07799.1"/>
    </source>
</evidence>
<sequence length="103" mass="10768">MYRFACRTLMLAACILATGVAGLGVGAQSAAQTAPVPDYYWCPGQPFDPAWGPNWDPYTCHDDFHRDSDGPDHSRDYPGPILEGPVLDDPGAAPPPPAAGGGA</sequence>
<dbReference type="RefSeq" id="WP_003417257.1">
    <property type="nucleotide sequence ID" value="NZ_AP017901.1"/>
</dbReference>
<feature type="region of interest" description="Disordered" evidence="9">
    <location>
        <begin position="61"/>
        <end position="103"/>
    </location>
</feature>
<dbReference type="AlphaFoldDB" id="A0A045JBR6"/>
<evidence type="ECO:0000313" key="11">
    <source>
        <dbReference type="EMBL" id="CFE34952.1"/>
    </source>
</evidence>
<comment type="subcellular location">
    <subcellularLocation>
        <location evidence="1">Fimbrium</location>
    </subcellularLocation>
</comment>
<evidence type="ECO:0000313" key="16">
    <source>
        <dbReference type="EMBL" id="MBP0682744.1"/>
    </source>
</evidence>
<reference evidence="14" key="3">
    <citation type="submission" date="2015-03" db="EMBL/GenBank/DDBJ databases">
        <authorList>
            <person name="Murphy D."/>
        </authorList>
    </citation>
    <scope>NUCLEOTIDE SEQUENCE [LARGE SCALE GENOMIC DNA]</scope>
    <source>
        <strain evidence="14">K00500041</strain>
    </source>
</reference>
<proteinExistence type="inferred from homology"/>
<comment type="subunit">
    <text evidence="7">Forms a homomer composed of subunits assembled in a large structure.</text>
</comment>
<reference evidence="19 27" key="8">
    <citation type="submission" date="2018-08" db="EMBL/GenBank/DDBJ databases">
        <authorList>
            <person name="Fokvardsen B D."/>
            <person name="Norman A."/>
        </authorList>
    </citation>
    <scope>NUCLEOTIDE SEQUENCE [LARGE SCALE GENOMIC DNA]</scope>
    <source>
        <strain evidence="19 27">DKC2</strain>
    </source>
</reference>
<dbReference type="EMBL" id="CFOE01000011">
    <property type="protein sequence ID" value="CFE34952.1"/>
    <property type="molecule type" value="Genomic_DNA"/>
</dbReference>
<dbReference type="EMBL" id="COPH01000047">
    <property type="protein sequence ID" value="CLX07799.1"/>
    <property type="molecule type" value="Genomic_DNA"/>
</dbReference>
<evidence type="ECO:0000256" key="5">
    <source>
        <dbReference type="ARBA" id="ARBA00023263"/>
    </source>
</evidence>
<evidence type="ECO:0000313" key="25">
    <source>
        <dbReference type="Proteomes" id="UP000189452"/>
    </source>
</evidence>
<evidence type="ECO:0000256" key="2">
    <source>
        <dbReference type="ARBA" id="ARBA00018586"/>
    </source>
</evidence>
<evidence type="ECO:0000256" key="1">
    <source>
        <dbReference type="ARBA" id="ARBA00004561"/>
    </source>
</evidence>
<evidence type="ECO:0000256" key="4">
    <source>
        <dbReference type="ARBA" id="ARBA00022889"/>
    </source>
</evidence>
<reference evidence="17 25" key="4">
    <citation type="submission" date="2016-04" db="EMBL/GenBank/DDBJ databases">
        <authorList>
            <person name="Bigi M."/>
            <person name="Bigi F."/>
            <person name="Soria M.A."/>
        </authorList>
    </citation>
    <scope>NUCLEOTIDE SEQUENCE [LARGE SCALE GENOMIC DNA]</scope>
    <source>
        <strain evidence="17 25">6548</strain>
    </source>
</reference>
<dbReference type="PATRIC" id="fig|1773.206.peg.3666"/>
<dbReference type="EMBL" id="LR027516">
    <property type="protein sequence ID" value="VCU51611.1"/>
    <property type="molecule type" value="Genomic_DNA"/>
</dbReference>
<dbReference type="Proteomes" id="UP000048600">
    <property type="component" value="Unassembled WGS sequence"/>
</dbReference>
<evidence type="ECO:0000313" key="24">
    <source>
        <dbReference type="Proteomes" id="UP000050139"/>
    </source>
</evidence>
<dbReference type="Proteomes" id="UP000300237">
    <property type="component" value="Chromosome"/>
</dbReference>
<name>A0A045JBR6_MYCTX</name>
<feature type="compositionally biased region" description="Pro residues" evidence="9">
    <location>
        <begin position="92"/>
        <end position="103"/>
    </location>
</feature>
<evidence type="ECO:0000313" key="19">
    <source>
        <dbReference type="EMBL" id="VCU51611.1"/>
    </source>
</evidence>
<evidence type="ECO:0000313" key="18">
    <source>
        <dbReference type="EMBL" id="REQ49647.1"/>
    </source>
</evidence>
<reference evidence="17 25" key="6">
    <citation type="submission" date="2017-02" db="EMBL/GenBank/DDBJ databases">
        <title>Protein polymorphisms may explain contrasting epidemiological fitness of two variants of a multidrug-resistant Mycobacterium tuberculosis strain.</title>
        <authorList>
            <person name="Bigi M.M."/>
            <person name="Lopez B."/>
            <person name="Blanco F.C."/>
            <person name="Sasiain M.C."/>
            <person name="De La Barrera S."/>
            <person name="Ritacco V."/>
            <person name="Bigi F."/>
            <person name="Soria M.A."/>
        </authorList>
    </citation>
    <scope>NUCLEOTIDE SEQUENCE [LARGE SCALE GENOMIC DNA]</scope>
    <source>
        <strain evidence="17 25">6548</strain>
    </source>
</reference>
<evidence type="ECO:0000313" key="17">
    <source>
        <dbReference type="EMBL" id="OMH61272.1"/>
    </source>
</evidence>
<reference evidence="18 26" key="5">
    <citation type="journal article" date="2017" name="N. Engl. J. Med.">
        <title>Transmission of Extensively Drug-Resistant Tuberculosis in South Africa.</title>
        <authorList>
            <person name="Shah N.S."/>
            <person name="Auld S.C."/>
            <person name="Brust J.C."/>
            <person name="Mathema B."/>
            <person name="Ismail N."/>
            <person name="Moodley P."/>
            <person name="Mlisana K."/>
            <person name="Allana S."/>
            <person name="Campbell A."/>
            <person name="Mthiyane T."/>
            <person name="Morris N."/>
            <person name="Mpangase P."/>
            <person name="van der Meulen H."/>
            <person name="Omar S.V."/>
            <person name="Brown T.S."/>
            <person name="Narechania A."/>
            <person name="Shaskina E."/>
            <person name="Kapwata T."/>
            <person name="Kreiswirth B."/>
            <person name="Gandhi N.R."/>
        </authorList>
    </citation>
    <scope>NUCLEOTIDE SEQUENCE [LARGE SCALE GENOMIC DNA]</scope>
    <source>
        <strain evidence="18 26">32301_S10</strain>
    </source>
</reference>
<protein>
    <recommendedName>
        <fullName evidence="2">Pilin</fullName>
    </recommendedName>
    <alternativeName>
        <fullName evidence="8">Pili structural subunit</fullName>
    </alternativeName>
</protein>
<evidence type="ECO:0000313" key="28">
    <source>
        <dbReference type="Proteomes" id="UP000671119"/>
    </source>
</evidence>
<feature type="chain" id="PRO_5044363724" description="Pilin" evidence="10">
    <location>
        <begin position="24"/>
        <end position="103"/>
    </location>
</feature>
<dbReference type="Proteomes" id="UP000038802">
    <property type="component" value="Unassembled WGS sequence"/>
</dbReference>
<dbReference type="EMBL" id="LWDQ01000001">
    <property type="protein sequence ID" value="OMH61272.1"/>
    <property type="molecule type" value="Genomic_DNA"/>
</dbReference>
<dbReference type="Proteomes" id="UP000048289">
    <property type="component" value="Unassembled WGS sequence"/>
</dbReference>
<reference evidence="18" key="7">
    <citation type="submission" date="2018-07" db="EMBL/GenBank/DDBJ databases">
        <authorList>
            <person name="Shah S."/>
            <person name="Brown T."/>
            <person name="Auld S."/>
            <person name="Bratton K."/>
            <person name="Narechania A."/>
            <person name="Mathema B."/>
            <person name="Gandhi N."/>
        </authorList>
    </citation>
    <scope>NUCLEOTIDE SEQUENCE</scope>
    <source>
        <strain evidence="18">32301_S10</strain>
    </source>
</reference>
<dbReference type="Proteomes" id="UP000256381">
    <property type="component" value="Unassembled WGS sequence"/>
</dbReference>
<gene>
    <name evidence="14" type="primary">mtp</name>
    <name evidence="17" type="ORF">A4S10_03462</name>
    <name evidence="19" type="ORF">DKC2_3519</name>
    <name evidence="18" type="ORF">DSJ38_16070</name>
    <name evidence="11" type="ORF">ERS007681_00186</name>
    <name evidence="14" type="ORF">ERS007703_01005</name>
    <name evidence="15" type="ORF">ERS007741_03065</name>
    <name evidence="12" type="ORF">ERS027646_00878</name>
    <name evidence="13" type="ORF">ERS094118_03967</name>
    <name evidence="16" type="ORF">J8J21_06340</name>
</gene>
<dbReference type="OMA" id="WEFGECH"/>
<dbReference type="EMBL" id="CNGE01000105">
    <property type="protein sequence ID" value="CKR88726.1"/>
    <property type="molecule type" value="Genomic_DNA"/>
</dbReference>
<dbReference type="EMBL" id="JAGIZI010000007">
    <property type="protein sequence ID" value="MBP0682744.1"/>
    <property type="molecule type" value="Genomic_DNA"/>
</dbReference>
<keyword evidence="4" id="KW-0130">Cell adhesion</keyword>
<feature type="compositionally biased region" description="Basic and acidic residues" evidence="9">
    <location>
        <begin position="61"/>
        <end position="76"/>
    </location>
</feature>
<evidence type="ECO:0000313" key="21">
    <source>
        <dbReference type="Proteomes" id="UP000048289"/>
    </source>
</evidence>
<dbReference type="Proteomes" id="UP000671119">
    <property type="component" value="Unassembled WGS sequence"/>
</dbReference>
<feature type="signal peptide" evidence="10">
    <location>
        <begin position="1"/>
        <end position="23"/>
    </location>
</feature>
<comment type="similarity">
    <text evidence="6">Belongs to the mycobacterial pilin family.</text>
</comment>
<dbReference type="EMBL" id="QTBD01000186">
    <property type="protein sequence ID" value="REQ49647.1"/>
    <property type="molecule type" value="Genomic_DNA"/>
</dbReference>
<organism evidence="14 20">
    <name type="scientific">Mycobacterium tuberculosis</name>
    <dbReference type="NCBI Taxonomy" id="1773"/>
    <lineage>
        <taxon>Bacteria</taxon>
        <taxon>Bacillati</taxon>
        <taxon>Actinomycetota</taxon>
        <taxon>Actinomycetes</taxon>
        <taxon>Mycobacteriales</taxon>
        <taxon>Mycobacteriaceae</taxon>
        <taxon>Mycobacterium</taxon>
        <taxon>Mycobacterium tuberculosis complex</taxon>
    </lineage>
</organism>
<evidence type="ECO:0000313" key="22">
    <source>
        <dbReference type="Proteomes" id="UP000048600"/>
    </source>
</evidence>
<evidence type="ECO:0000313" key="26">
    <source>
        <dbReference type="Proteomes" id="UP000256381"/>
    </source>
</evidence>
<evidence type="ECO:0000313" key="23">
    <source>
        <dbReference type="Proteomes" id="UP000048948"/>
    </source>
</evidence>
<reference evidence="20 21" key="2">
    <citation type="submission" date="2015-03" db="EMBL/GenBank/DDBJ databases">
        <authorList>
            <consortium name="Pathogen Informatics"/>
        </authorList>
    </citation>
    <scope>NUCLEOTIDE SEQUENCE [LARGE SCALE GENOMIC DNA]</scope>
    <source>
        <strain evidence="12 23">Bir 172</strain>
        <strain evidence="11 21">G09901357</strain>
        <strain evidence="20">K00500041</strain>
        <strain evidence="15 22">P00601463</strain>
    </source>
</reference>
<evidence type="ECO:0000256" key="6">
    <source>
        <dbReference type="ARBA" id="ARBA00093784"/>
    </source>
</evidence>
<evidence type="ECO:0000256" key="9">
    <source>
        <dbReference type="SAM" id="MobiDB-lite"/>
    </source>
</evidence>
<dbReference type="Proteomes" id="UP000048948">
    <property type="component" value="Unassembled WGS sequence"/>
</dbReference>
<keyword evidence="5" id="KW-0281">Fimbrium</keyword>
<evidence type="ECO:0000256" key="3">
    <source>
        <dbReference type="ARBA" id="ARBA00022729"/>
    </source>
</evidence>
<evidence type="ECO:0000256" key="8">
    <source>
        <dbReference type="ARBA" id="ARBA00093801"/>
    </source>
</evidence>
<dbReference type="Pfam" id="PF26380">
    <property type="entry name" value="Pilin_Mycobact"/>
    <property type="match status" value="1"/>
</dbReference>
<dbReference type="EMBL" id="CHKL01000419">
    <property type="protein sequence ID" value="COW74417.1"/>
    <property type="molecule type" value="Genomic_DNA"/>
</dbReference>
<reference evidence="16 28" key="9">
    <citation type="submission" date="2021-03" db="EMBL/GenBank/DDBJ databases">
        <title>Whole Genome Sequencing of Mycobacterium tuberculosis clinical isolates from Arunachal Pradesh, India.</title>
        <authorList>
            <person name="Singh S."/>
            <person name="Mudliar S.R."/>
            <person name="Kulsum U."/>
            <person name="Rufai S.B."/>
            <person name="Singh P.K."/>
            <person name="Umpo M."/>
            <person name="Nyori M."/>
        </authorList>
    </citation>
    <scope>NUCLEOTIDE SEQUENCE [LARGE SCALE GENOMIC DNA]</scope>
    <source>
        <strain evidence="16 28">OMICS/BPL/0142/20/SP</strain>
    </source>
</reference>
<evidence type="ECO:0000313" key="15">
    <source>
        <dbReference type="EMBL" id="COW74417.1"/>
    </source>
</evidence>
<dbReference type="GeneID" id="45427312"/>
<keyword evidence="3 10" id="KW-0732">Signal</keyword>
<evidence type="ECO:0000313" key="27">
    <source>
        <dbReference type="Proteomes" id="UP000300237"/>
    </source>
</evidence>
<evidence type="ECO:0000256" key="7">
    <source>
        <dbReference type="ARBA" id="ARBA00093787"/>
    </source>
</evidence>
<dbReference type="InterPro" id="IPR058759">
    <property type="entry name" value="Pilin_mycobact"/>
</dbReference>
<evidence type="ECO:0000313" key="14">
    <source>
        <dbReference type="EMBL" id="COV27359.1"/>
    </source>
</evidence>
<dbReference type="Proteomes" id="UP000189452">
    <property type="component" value="Chromosome"/>
</dbReference>
<dbReference type="Proteomes" id="UP000050139">
    <property type="component" value="Unassembled WGS sequence"/>
</dbReference>
<dbReference type="STRING" id="115862.BBG46_17265"/>